<dbReference type="SUPFAM" id="SSF49785">
    <property type="entry name" value="Galactose-binding domain-like"/>
    <property type="match status" value="1"/>
</dbReference>
<dbReference type="Pfam" id="PF00703">
    <property type="entry name" value="Glyco_hydro_2"/>
    <property type="match status" value="1"/>
</dbReference>
<dbReference type="RefSeq" id="WP_046367682.1">
    <property type="nucleotide sequence ID" value="NZ_BBWV01000001.1"/>
</dbReference>
<dbReference type="InterPro" id="IPR036156">
    <property type="entry name" value="Beta-gal/glucu_dom_sf"/>
</dbReference>
<dbReference type="InterPro" id="IPR008979">
    <property type="entry name" value="Galactose-bd-like_sf"/>
</dbReference>
<accession>A0A0E9MXR3</accession>
<dbReference type="Gene3D" id="3.20.20.80">
    <property type="entry name" value="Glycosidases"/>
    <property type="match status" value="1"/>
</dbReference>
<dbReference type="Pfam" id="PF16353">
    <property type="entry name" value="LacZ_4"/>
    <property type="match status" value="1"/>
</dbReference>
<dbReference type="SUPFAM" id="SSF51445">
    <property type="entry name" value="(Trans)glycosidases"/>
    <property type="match status" value="1"/>
</dbReference>
<dbReference type="InterPro" id="IPR013783">
    <property type="entry name" value="Ig-like_fold"/>
</dbReference>
<evidence type="ECO:0000256" key="2">
    <source>
        <dbReference type="ARBA" id="ARBA00001913"/>
    </source>
</evidence>
<evidence type="ECO:0000256" key="3">
    <source>
        <dbReference type="ARBA" id="ARBA00007401"/>
    </source>
</evidence>
<keyword evidence="10" id="KW-0732">Signal</keyword>
<evidence type="ECO:0000256" key="5">
    <source>
        <dbReference type="ARBA" id="ARBA00012756"/>
    </source>
</evidence>
<proteinExistence type="inferred from homology"/>
<keyword evidence="13" id="KW-1185">Reference proteome</keyword>
<dbReference type="EMBL" id="BBWV01000001">
    <property type="protein sequence ID" value="GAO41905.1"/>
    <property type="molecule type" value="Genomic_DNA"/>
</dbReference>
<dbReference type="Gene3D" id="2.60.40.10">
    <property type="entry name" value="Immunoglobulins"/>
    <property type="match status" value="2"/>
</dbReference>
<dbReference type="InterPro" id="IPR050347">
    <property type="entry name" value="Bact_Beta-galactosidase"/>
</dbReference>
<evidence type="ECO:0000313" key="12">
    <source>
        <dbReference type="EMBL" id="GAO41905.1"/>
    </source>
</evidence>
<dbReference type="Pfam" id="PF02929">
    <property type="entry name" value="Bgal_small_N"/>
    <property type="match status" value="1"/>
</dbReference>
<dbReference type="EC" id="3.2.1.23" evidence="5"/>
<dbReference type="SUPFAM" id="SSF49303">
    <property type="entry name" value="beta-Galactosidase/glucuronidase domain"/>
    <property type="match status" value="2"/>
</dbReference>
<dbReference type="InterPro" id="IPR011013">
    <property type="entry name" value="Gal_mutarotase_sf_dom"/>
</dbReference>
<dbReference type="InterPro" id="IPR032312">
    <property type="entry name" value="LacZ_4"/>
</dbReference>
<feature type="signal peptide" evidence="10">
    <location>
        <begin position="1"/>
        <end position="18"/>
    </location>
</feature>
<evidence type="ECO:0000259" key="11">
    <source>
        <dbReference type="SMART" id="SM01038"/>
    </source>
</evidence>
<dbReference type="Gene3D" id="2.60.120.260">
    <property type="entry name" value="Galactose-binding domain-like"/>
    <property type="match status" value="1"/>
</dbReference>
<keyword evidence="8" id="KW-0326">Glycosidase</keyword>
<dbReference type="SMART" id="SM01038">
    <property type="entry name" value="Bgal_small_N"/>
    <property type="match status" value="1"/>
</dbReference>
<dbReference type="STRING" id="1220578.FPE01S_01_09200"/>
<dbReference type="GO" id="GO:0005990">
    <property type="term" value="P:lactose catabolic process"/>
    <property type="evidence" value="ECO:0007669"/>
    <property type="project" value="TreeGrafter"/>
</dbReference>
<dbReference type="InterPro" id="IPR006101">
    <property type="entry name" value="Glyco_hydro_2"/>
</dbReference>
<evidence type="ECO:0000313" key="13">
    <source>
        <dbReference type="Proteomes" id="UP000033121"/>
    </source>
</evidence>
<dbReference type="GO" id="GO:0009341">
    <property type="term" value="C:beta-galactosidase complex"/>
    <property type="evidence" value="ECO:0007669"/>
    <property type="project" value="InterPro"/>
</dbReference>
<dbReference type="InterPro" id="IPR004199">
    <property type="entry name" value="B-gal_small/dom_5"/>
</dbReference>
<dbReference type="InterPro" id="IPR006104">
    <property type="entry name" value="Glyco_hydro_2_N"/>
</dbReference>
<evidence type="ECO:0000256" key="7">
    <source>
        <dbReference type="ARBA" id="ARBA00022837"/>
    </source>
</evidence>
<comment type="catalytic activity">
    <reaction evidence="1">
        <text>Hydrolysis of terminal non-reducing beta-D-galactose residues in beta-D-galactosides.</text>
        <dbReference type="EC" id="3.2.1.23"/>
    </reaction>
</comment>
<comment type="subunit">
    <text evidence="4">Monomer.</text>
</comment>
<dbReference type="GO" id="GO:0004565">
    <property type="term" value="F:beta-galactosidase activity"/>
    <property type="evidence" value="ECO:0007669"/>
    <property type="project" value="UniProtKB-EC"/>
</dbReference>
<dbReference type="Pfam" id="PF02836">
    <property type="entry name" value="Glyco_hydro_2_C"/>
    <property type="match status" value="1"/>
</dbReference>
<dbReference type="AlphaFoldDB" id="A0A0E9MXR3"/>
<name>A0A0E9MXR3_9BACT</name>
<organism evidence="12 13">
    <name type="scientific">Flavihumibacter petaseus NBRC 106054</name>
    <dbReference type="NCBI Taxonomy" id="1220578"/>
    <lineage>
        <taxon>Bacteria</taxon>
        <taxon>Pseudomonadati</taxon>
        <taxon>Bacteroidota</taxon>
        <taxon>Chitinophagia</taxon>
        <taxon>Chitinophagales</taxon>
        <taxon>Chitinophagaceae</taxon>
        <taxon>Flavihumibacter</taxon>
    </lineage>
</organism>
<feature type="domain" description="Beta galactosidase small chain/" evidence="11">
    <location>
        <begin position="774"/>
        <end position="1051"/>
    </location>
</feature>
<dbReference type="Pfam" id="PF02837">
    <property type="entry name" value="Glyco_hydro_2_N"/>
    <property type="match status" value="1"/>
</dbReference>
<evidence type="ECO:0000256" key="6">
    <source>
        <dbReference type="ARBA" id="ARBA00022801"/>
    </source>
</evidence>
<comment type="caution">
    <text evidence="12">The sequence shown here is derived from an EMBL/GenBank/DDBJ whole genome shotgun (WGS) entry which is preliminary data.</text>
</comment>
<dbReference type="PANTHER" id="PTHR46323:SF2">
    <property type="entry name" value="BETA-GALACTOSIDASE"/>
    <property type="match status" value="1"/>
</dbReference>
<evidence type="ECO:0000256" key="4">
    <source>
        <dbReference type="ARBA" id="ARBA00011245"/>
    </source>
</evidence>
<protein>
    <recommendedName>
        <fullName evidence="5">beta-galactosidase</fullName>
        <ecNumber evidence="5">3.2.1.23</ecNumber>
    </recommendedName>
    <alternativeName>
        <fullName evidence="9">Lactase</fullName>
    </alternativeName>
</protein>
<dbReference type="PANTHER" id="PTHR46323">
    <property type="entry name" value="BETA-GALACTOSIDASE"/>
    <property type="match status" value="1"/>
</dbReference>
<gene>
    <name evidence="12" type="ORF">FPE01S_01_09200</name>
</gene>
<dbReference type="SUPFAM" id="SSF74650">
    <property type="entry name" value="Galactose mutarotase-like"/>
    <property type="match status" value="1"/>
</dbReference>
<reference evidence="12 13" key="1">
    <citation type="submission" date="2015-04" db="EMBL/GenBank/DDBJ databases">
        <title>Whole genome shotgun sequence of Flavihumibacter petaseus NBRC 106054.</title>
        <authorList>
            <person name="Miyazawa S."/>
            <person name="Hosoyama A."/>
            <person name="Hashimoto M."/>
            <person name="Noguchi M."/>
            <person name="Tsuchikane K."/>
            <person name="Ohji S."/>
            <person name="Yamazoe A."/>
            <person name="Ichikawa N."/>
            <person name="Kimura A."/>
            <person name="Fujita N."/>
        </authorList>
    </citation>
    <scope>NUCLEOTIDE SEQUENCE [LARGE SCALE GENOMIC DNA]</scope>
    <source>
        <strain evidence="12 13">NBRC 106054</strain>
    </source>
</reference>
<dbReference type="InterPro" id="IPR006103">
    <property type="entry name" value="Glyco_hydro_2_cat"/>
</dbReference>
<sequence>MKHLTGLLLLVLAGNAMVAQTVTLPTELQTPEVVAVNRLPMRASGHSYENTALAKAGVKEGSVYYMSLNGTWKFNWVKDPRQRPADFYLPGFDDSKWDNFKVPANWEVNGYGLPIYVNHPYEFTGREKTGGALNPPFDIPADNNPVGSYRRKIVIPDSWKDRQVFISLGAVKSAFFIWVNGQKVGYSEDSKLAAEFDITRFVRAGENTFALQVYRWSDGSYLECQDMWRISGIERDVYLYSTPKLHIRDLKVEAGLDAAYTNGQLKIALDIANDRIDRRTNHSKPDTFAVSLALADQKGDTVWQQQLSSATVLGNFWKDLSAETVISNVNTWSAETPYLYTLFITLKDKIGNILEVRPQRVGFRSVEIKGSDFLVNGKRVFLKGVNRHEHNPTQGHTLTRADMRKDMEMMKKLNVNAVRHSHYPPDPYWMELCDEYGLYVIDEANIESHGRYYSLDYTLGNDKQWRMPHLARIQRMYERDKNHPAVVTWSLGNEAGNGVNFYEAYEWLKQHDSRPVQYERAEEDFNTDMIVPQYPEPDGLIHYSKSRHTRPLIMSEYAHIMGNSLGNFKEYWDAIESYPKLQGGFIWEWIDQAIDTVKNGKRIMAYGGDFPLEGPVNENFSDNNFCVKGVVTAYRGLTPMAVEVKKVYQYIKSTYEGNNRISVNNSYFFRDLSNYELQWQLMEEGVQVEKGTVAMLTISPRQSADITLPIKTSPKSGREYFLNISYRLKAAEPFLEKGYEIAAEQFAWSGSPVPMTTAGKGKSLTTKEDGGLLHITGSSFNVVFDLKAGRLTTYTYKGSPLIVSGPQPAFYRAPTDNDIGAGLNQSQRIWRNIYNVDSLSAKTTTYTTIDQGIRVTVQTSLLKGDAAFEQQFTVSNDGSILVNNAFKAIRGKHNLMMRIGNDLELPATLNTIEWFGRGPGENYWDRHTASFVGRYRQAVAEQYFPFARPQESGNKTGVRWVNLTDKKGKGIQIAFADSLLSVAALPYNIDDLDPAPEKHQFHSGELVPRDRVYMHVDLLQLGLQGMDSWGALPLEQYRIPFRDHQYSYRIRPLQ</sequence>
<comment type="cofactor">
    <cofactor evidence="2">
        <name>Ca(2+)</name>
        <dbReference type="ChEBI" id="CHEBI:29108"/>
    </cofactor>
</comment>
<keyword evidence="6" id="KW-0378">Hydrolase</keyword>
<dbReference type="PRINTS" id="PR00132">
    <property type="entry name" value="GLHYDRLASE2"/>
</dbReference>
<evidence type="ECO:0000256" key="10">
    <source>
        <dbReference type="SAM" id="SignalP"/>
    </source>
</evidence>
<dbReference type="InterPro" id="IPR017853">
    <property type="entry name" value="GH"/>
</dbReference>
<comment type="similarity">
    <text evidence="3">Belongs to the glycosyl hydrolase 2 family.</text>
</comment>
<dbReference type="InterPro" id="IPR006102">
    <property type="entry name" value="Ig-like_GH2"/>
</dbReference>
<dbReference type="GO" id="GO:0030246">
    <property type="term" value="F:carbohydrate binding"/>
    <property type="evidence" value="ECO:0007669"/>
    <property type="project" value="InterPro"/>
</dbReference>
<dbReference type="Gene3D" id="2.70.98.10">
    <property type="match status" value="1"/>
</dbReference>
<keyword evidence="7" id="KW-0106">Calcium</keyword>
<dbReference type="Proteomes" id="UP000033121">
    <property type="component" value="Unassembled WGS sequence"/>
</dbReference>
<evidence type="ECO:0000256" key="9">
    <source>
        <dbReference type="ARBA" id="ARBA00032230"/>
    </source>
</evidence>
<feature type="chain" id="PRO_5002429957" description="beta-galactosidase" evidence="10">
    <location>
        <begin position="19"/>
        <end position="1054"/>
    </location>
</feature>
<evidence type="ECO:0000256" key="8">
    <source>
        <dbReference type="ARBA" id="ARBA00023295"/>
    </source>
</evidence>
<dbReference type="InterPro" id="IPR014718">
    <property type="entry name" value="GH-type_carb-bd"/>
</dbReference>
<evidence type="ECO:0000256" key="1">
    <source>
        <dbReference type="ARBA" id="ARBA00001412"/>
    </source>
</evidence>